<keyword evidence="3" id="KW-1185">Reference proteome</keyword>
<dbReference type="PANTHER" id="PTHR38450">
    <property type="entry name" value="STAGE V SPORULATION PROTEIN AC-RELATED"/>
    <property type="match status" value="1"/>
</dbReference>
<dbReference type="RefSeq" id="WP_115990655.1">
    <property type="nucleotide sequence ID" value="NZ_QRDY01000001.1"/>
</dbReference>
<accession>A0A3D9IVA4</accession>
<dbReference type="NCBIfam" id="TIGR02838">
    <property type="entry name" value="spore_V_AC"/>
    <property type="match status" value="1"/>
</dbReference>
<dbReference type="AlphaFoldDB" id="A0A3D9IVA4"/>
<dbReference type="InterPro" id="IPR005562">
    <property type="entry name" value="SpoVA"/>
</dbReference>
<comment type="caution">
    <text evidence="2">The sequence shown here is derived from an EMBL/GenBank/DDBJ whole genome shotgun (WGS) entry which is preliminary data.</text>
</comment>
<dbReference type="Proteomes" id="UP000256869">
    <property type="component" value="Unassembled WGS sequence"/>
</dbReference>
<feature type="transmembrane region" description="Helical" evidence="1">
    <location>
        <begin position="36"/>
        <end position="57"/>
    </location>
</feature>
<dbReference type="EMBL" id="QRDY01000001">
    <property type="protein sequence ID" value="RED65661.1"/>
    <property type="molecule type" value="Genomic_DNA"/>
</dbReference>
<sequence length="170" mass="17777">MAVKSAGRGTKSYKPVSMSSKEYQAFAKAREPARSVWTNCLKAFLVGGLICAIGQGVQQFFMSAFDMSAREAGNPTVAIMILLSVILTSLGVYDKIAQWAGAGSAVPVTGFANSMASAAIEHRSEGLVLGVGANMFKLAGSVIVFGVVASFVVGIIYWIFGIGAWHDTSG</sequence>
<evidence type="ECO:0000313" key="3">
    <source>
        <dbReference type="Proteomes" id="UP000256869"/>
    </source>
</evidence>
<feature type="transmembrane region" description="Helical" evidence="1">
    <location>
        <begin position="138"/>
        <end position="160"/>
    </location>
</feature>
<feature type="transmembrane region" description="Helical" evidence="1">
    <location>
        <begin position="77"/>
        <end position="93"/>
    </location>
</feature>
<name>A0A3D9IVA4_9BACL</name>
<evidence type="ECO:0000313" key="2">
    <source>
        <dbReference type="EMBL" id="RED65661.1"/>
    </source>
</evidence>
<keyword evidence="1" id="KW-1133">Transmembrane helix</keyword>
<protein>
    <submittedName>
        <fullName evidence="2">Stage V sporulation protein AC</fullName>
    </submittedName>
</protein>
<keyword evidence="1" id="KW-0472">Membrane</keyword>
<dbReference type="PANTHER" id="PTHR38450:SF1">
    <property type="entry name" value="STAGE V SPORULATION PROTEIN AC"/>
    <property type="match status" value="1"/>
</dbReference>
<proteinExistence type="predicted"/>
<evidence type="ECO:0000256" key="1">
    <source>
        <dbReference type="SAM" id="Phobius"/>
    </source>
</evidence>
<dbReference type="InterPro" id="IPR014203">
    <property type="entry name" value="Spore_V_AC"/>
</dbReference>
<organism evidence="2 3">
    <name type="scientific">Cohnella lupini</name>
    <dbReference type="NCBI Taxonomy" id="1294267"/>
    <lineage>
        <taxon>Bacteria</taxon>
        <taxon>Bacillati</taxon>
        <taxon>Bacillota</taxon>
        <taxon>Bacilli</taxon>
        <taxon>Bacillales</taxon>
        <taxon>Paenibacillaceae</taxon>
        <taxon>Cohnella</taxon>
    </lineage>
</organism>
<dbReference type="Pfam" id="PF03862">
    <property type="entry name" value="SpoVAC_SpoVAEB"/>
    <property type="match status" value="1"/>
</dbReference>
<gene>
    <name evidence="2" type="ORF">DFP95_101149</name>
</gene>
<dbReference type="OrthoDB" id="9797988at2"/>
<reference evidence="2 3" key="1">
    <citation type="submission" date="2018-07" db="EMBL/GenBank/DDBJ databases">
        <title>Genomic Encyclopedia of Type Strains, Phase III (KMG-III): the genomes of soil and plant-associated and newly described type strains.</title>
        <authorList>
            <person name="Whitman W."/>
        </authorList>
    </citation>
    <scope>NUCLEOTIDE SEQUENCE [LARGE SCALE GENOMIC DNA]</scope>
    <source>
        <strain evidence="2 3">CECT 8236</strain>
    </source>
</reference>
<keyword evidence="1" id="KW-0812">Transmembrane</keyword>